<evidence type="ECO:0000313" key="1">
    <source>
        <dbReference type="EMBL" id="PRH41924.1"/>
    </source>
</evidence>
<dbReference type="Proteomes" id="UP000237632">
    <property type="component" value="Unassembled WGS sequence"/>
</dbReference>
<accession>A0AA45BC38</accession>
<name>A0AA45BC38_BURVI</name>
<protein>
    <submittedName>
        <fullName evidence="1">Uncharacterized protein</fullName>
    </submittedName>
</protein>
<sequence>MLESHKTTCYRNSAKMAADVSLTETPGAWCGTLCRRAGRARSAPERGVVARAVWTPRAVWVARAALVVRAA</sequence>
<organism evidence="1 2">
    <name type="scientific">Burkholderia vietnamiensis</name>
    <dbReference type="NCBI Taxonomy" id="60552"/>
    <lineage>
        <taxon>Bacteria</taxon>
        <taxon>Pseudomonadati</taxon>
        <taxon>Pseudomonadota</taxon>
        <taxon>Betaproteobacteria</taxon>
        <taxon>Burkholderiales</taxon>
        <taxon>Burkholderiaceae</taxon>
        <taxon>Burkholderia</taxon>
        <taxon>Burkholderia cepacia complex</taxon>
    </lineage>
</organism>
<dbReference type="EMBL" id="PVHK01000093">
    <property type="protein sequence ID" value="PRH41924.1"/>
    <property type="molecule type" value="Genomic_DNA"/>
</dbReference>
<comment type="caution">
    <text evidence="1">The sequence shown here is derived from an EMBL/GenBank/DDBJ whole genome shotgun (WGS) entry which is preliminary data.</text>
</comment>
<reference evidence="1 2" key="1">
    <citation type="submission" date="2018-03" db="EMBL/GenBank/DDBJ databases">
        <authorList>
            <person name="Nguyen K."/>
            <person name="Fouts D."/>
            <person name="Sutton G."/>
        </authorList>
    </citation>
    <scope>NUCLEOTIDE SEQUENCE [LARGE SCALE GENOMIC DNA]</scope>
    <source>
        <strain evidence="1 2">AU3578</strain>
    </source>
</reference>
<evidence type="ECO:0000313" key="2">
    <source>
        <dbReference type="Proteomes" id="UP000237632"/>
    </source>
</evidence>
<dbReference type="AlphaFoldDB" id="A0AA45BC38"/>
<proteinExistence type="predicted"/>
<gene>
    <name evidence="1" type="ORF">C6T65_12910</name>
</gene>